<gene>
    <name evidence="1" type="ordered locus">midi_00981</name>
</gene>
<evidence type="ECO:0000313" key="1">
    <source>
        <dbReference type="EMBL" id="AEI89261.1"/>
    </source>
</evidence>
<reference evidence="1 2" key="1">
    <citation type="journal article" date="2011" name="Mol. Biol. Evol.">
        <title>Phylogenomic evidence for the presence of a flagellum and cbb3 oxidase in the free-living mitochondrial ancestor.</title>
        <authorList>
            <person name="Sassera D."/>
            <person name="Lo N."/>
            <person name="Epis S."/>
            <person name="D'Auria G."/>
            <person name="Montagna M."/>
            <person name="Comandatore F."/>
            <person name="Horner D."/>
            <person name="Pereto J."/>
            <person name="Luciano A.M."/>
            <person name="Franciosi F."/>
            <person name="Ferri E."/>
            <person name="Crotti E."/>
            <person name="Bazzocchi C."/>
            <person name="Daffonchio D."/>
            <person name="Sacchi L."/>
            <person name="Moya A."/>
            <person name="Latorre A."/>
            <person name="Bandi C."/>
        </authorList>
    </citation>
    <scope>NUCLEOTIDE SEQUENCE [LARGE SCALE GENOMIC DNA]</scope>
    <source>
        <strain evidence="1 2">IricVA</strain>
    </source>
</reference>
<dbReference type="HOGENOM" id="CLU_2082124_0_0_5"/>
<dbReference type="EMBL" id="CP002130">
    <property type="protein sequence ID" value="AEI89261.1"/>
    <property type="molecule type" value="Genomic_DNA"/>
</dbReference>
<sequence>MQALSNSFRKRANIWFEQTFTSRLNDQKKGAIIVVMQRLHVKDLTGFLLEKDPHNWQLLGLPLIAKMDEVVTHHNFSCKQKVGEYLHSNRDGEIESLKKAIGHICIFSTIPTKPHTN</sequence>
<protein>
    <submittedName>
        <fullName evidence="1">Phage uncharacterized protein</fullName>
    </submittedName>
</protein>
<name>F7XTQ2_MIDMI</name>
<dbReference type="KEGG" id="mmn:midi_00981"/>
<keyword evidence="2" id="KW-1185">Reference proteome</keyword>
<organism evidence="1 2">
    <name type="scientific">Midichloria mitochondrii (strain IricVA)</name>
    <dbReference type="NCBI Taxonomy" id="696127"/>
    <lineage>
        <taxon>Bacteria</taxon>
        <taxon>Pseudomonadati</taxon>
        <taxon>Pseudomonadota</taxon>
        <taxon>Alphaproteobacteria</taxon>
        <taxon>Rickettsiales</taxon>
        <taxon>Candidatus Midichloriaceae</taxon>
        <taxon>Candidatus Midichloria</taxon>
    </lineage>
</organism>
<dbReference type="STRING" id="696127.midi_00981"/>
<proteinExistence type="predicted"/>
<dbReference type="AlphaFoldDB" id="F7XTQ2"/>
<evidence type="ECO:0000313" key="2">
    <source>
        <dbReference type="Proteomes" id="UP000006639"/>
    </source>
</evidence>
<accession>F7XTQ2</accession>
<dbReference type="Proteomes" id="UP000006639">
    <property type="component" value="Chromosome"/>
</dbReference>